<dbReference type="HAMAP" id="MF_01368">
    <property type="entry name" value="Ribosomal_bL17"/>
    <property type="match status" value="1"/>
</dbReference>
<evidence type="ECO:0000313" key="6">
    <source>
        <dbReference type="EMBL" id="KKQ41165.1"/>
    </source>
</evidence>
<accession>A0A0G0HRE0</accession>
<reference evidence="6 7" key="1">
    <citation type="journal article" date="2015" name="Nature">
        <title>rRNA introns, odd ribosomes, and small enigmatic genomes across a large radiation of phyla.</title>
        <authorList>
            <person name="Brown C.T."/>
            <person name="Hug L.A."/>
            <person name="Thomas B.C."/>
            <person name="Sharon I."/>
            <person name="Castelle C.J."/>
            <person name="Singh A."/>
            <person name="Wilkins M.J."/>
            <person name="Williams K.H."/>
            <person name="Banfield J.F."/>
        </authorList>
    </citation>
    <scope>NUCLEOTIDE SEQUENCE [LARGE SCALE GENOMIC DNA]</scope>
</reference>
<dbReference type="Pfam" id="PF01196">
    <property type="entry name" value="Ribosomal_L17"/>
    <property type="match status" value="1"/>
</dbReference>
<dbReference type="InterPro" id="IPR036373">
    <property type="entry name" value="Ribosomal_bL17_sf"/>
</dbReference>
<keyword evidence="3 4" id="KW-0687">Ribonucleoprotein</keyword>
<dbReference type="STRING" id="1619036.US58_C0004G0002"/>
<keyword evidence="2 4" id="KW-0689">Ribosomal protein</keyword>
<dbReference type="PROSITE" id="PS01167">
    <property type="entry name" value="RIBOSOMAL_L17"/>
    <property type="match status" value="1"/>
</dbReference>
<dbReference type="GO" id="GO:0006412">
    <property type="term" value="P:translation"/>
    <property type="evidence" value="ECO:0007669"/>
    <property type="project" value="UniProtKB-UniRule"/>
</dbReference>
<dbReference type="PANTHER" id="PTHR14413">
    <property type="entry name" value="RIBOSOMAL PROTEIN L17"/>
    <property type="match status" value="1"/>
</dbReference>
<comment type="similarity">
    <text evidence="1 4 5">Belongs to the bacterial ribosomal protein bL17 family.</text>
</comment>
<evidence type="ECO:0000313" key="7">
    <source>
        <dbReference type="Proteomes" id="UP000034333"/>
    </source>
</evidence>
<comment type="subunit">
    <text evidence="4">Part of the 50S ribosomal subunit. Contacts protein L32.</text>
</comment>
<protein>
    <recommendedName>
        <fullName evidence="4">Large ribosomal subunit protein bL17</fullName>
    </recommendedName>
</protein>
<name>A0A0G0HRE0_9BACT</name>
<dbReference type="SUPFAM" id="SSF64263">
    <property type="entry name" value="Prokaryotic ribosomal protein L17"/>
    <property type="match status" value="1"/>
</dbReference>
<dbReference type="NCBIfam" id="TIGR00059">
    <property type="entry name" value="L17"/>
    <property type="match status" value="1"/>
</dbReference>
<evidence type="ECO:0000256" key="3">
    <source>
        <dbReference type="ARBA" id="ARBA00023274"/>
    </source>
</evidence>
<proteinExistence type="inferred from homology"/>
<dbReference type="PANTHER" id="PTHR14413:SF16">
    <property type="entry name" value="LARGE RIBOSOMAL SUBUNIT PROTEIN BL17M"/>
    <property type="match status" value="1"/>
</dbReference>
<sequence length="116" mass="13169">MRHQKNKVTLDRKTGPRRALMANLAESLILYEKIKTTTAKAKALRPLIEKLITTSKANTLAARRLLMKTLYTQNAIKKMMEVIGPRYVERKGGYTRIIKLSNRKGDGGEESIIELV</sequence>
<comment type="caution">
    <text evidence="6">The sequence shown here is derived from an EMBL/GenBank/DDBJ whole genome shotgun (WGS) entry which is preliminary data.</text>
</comment>
<dbReference type="GO" id="GO:0022625">
    <property type="term" value="C:cytosolic large ribosomal subunit"/>
    <property type="evidence" value="ECO:0007669"/>
    <property type="project" value="TreeGrafter"/>
</dbReference>
<dbReference type="Gene3D" id="3.90.1030.10">
    <property type="entry name" value="Ribosomal protein L17"/>
    <property type="match status" value="1"/>
</dbReference>
<dbReference type="EMBL" id="LBTN01000004">
    <property type="protein sequence ID" value="KKQ41165.1"/>
    <property type="molecule type" value="Genomic_DNA"/>
</dbReference>
<evidence type="ECO:0000256" key="2">
    <source>
        <dbReference type="ARBA" id="ARBA00022980"/>
    </source>
</evidence>
<dbReference type="PATRIC" id="fig|1619036.3.peg.96"/>
<evidence type="ECO:0000256" key="1">
    <source>
        <dbReference type="ARBA" id="ARBA00008777"/>
    </source>
</evidence>
<dbReference type="Proteomes" id="UP000034333">
    <property type="component" value="Unassembled WGS sequence"/>
</dbReference>
<gene>
    <name evidence="4" type="primary">rplQ</name>
    <name evidence="6" type="ORF">US58_C0004G0002</name>
</gene>
<evidence type="ECO:0000256" key="5">
    <source>
        <dbReference type="RuleBase" id="RU000660"/>
    </source>
</evidence>
<evidence type="ECO:0000256" key="4">
    <source>
        <dbReference type="HAMAP-Rule" id="MF_01368"/>
    </source>
</evidence>
<dbReference type="InterPro" id="IPR047859">
    <property type="entry name" value="Ribosomal_bL17_CS"/>
</dbReference>
<dbReference type="AlphaFoldDB" id="A0A0G0HRE0"/>
<organism evidence="6 7">
    <name type="scientific">Candidatus Magasanikbacteria bacterium GW2011_GWA2_37_8</name>
    <dbReference type="NCBI Taxonomy" id="1619036"/>
    <lineage>
        <taxon>Bacteria</taxon>
        <taxon>Candidatus Magasanikiibacteriota</taxon>
    </lineage>
</organism>
<dbReference type="GO" id="GO:0003735">
    <property type="term" value="F:structural constituent of ribosome"/>
    <property type="evidence" value="ECO:0007669"/>
    <property type="project" value="InterPro"/>
</dbReference>
<dbReference type="InterPro" id="IPR000456">
    <property type="entry name" value="Ribosomal_bL17"/>
</dbReference>